<feature type="transmembrane region" description="Helical" evidence="1">
    <location>
        <begin position="191"/>
        <end position="213"/>
    </location>
</feature>
<keyword evidence="1" id="KW-0472">Membrane</keyword>
<dbReference type="EMBL" id="BOOK01000036">
    <property type="protein sequence ID" value="GII03051.1"/>
    <property type="molecule type" value="Genomic_DNA"/>
</dbReference>
<keyword evidence="3" id="KW-1185">Reference proteome</keyword>
<evidence type="ECO:0000256" key="1">
    <source>
        <dbReference type="SAM" id="Phobius"/>
    </source>
</evidence>
<protein>
    <submittedName>
        <fullName evidence="2">Membrane protein</fullName>
    </submittedName>
</protein>
<comment type="caution">
    <text evidence="2">The sequence shown here is derived from an EMBL/GenBank/DDBJ whole genome shotgun (WGS) entry which is preliminary data.</text>
</comment>
<keyword evidence="1" id="KW-1133">Transmembrane helix</keyword>
<gene>
    <name evidence="2" type="ORF">Pta02_50590</name>
</gene>
<dbReference type="Proteomes" id="UP000634476">
    <property type="component" value="Unassembled WGS sequence"/>
</dbReference>
<dbReference type="AlphaFoldDB" id="A0A8J3T0D9"/>
<name>A0A8J3T0D9_9ACTN</name>
<accession>A0A8J3T0D9</accession>
<proteinExistence type="predicted"/>
<organism evidence="2 3">
    <name type="scientific">Planobispora takensis</name>
    <dbReference type="NCBI Taxonomy" id="1367882"/>
    <lineage>
        <taxon>Bacteria</taxon>
        <taxon>Bacillati</taxon>
        <taxon>Actinomycetota</taxon>
        <taxon>Actinomycetes</taxon>
        <taxon>Streptosporangiales</taxon>
        <taxon>Streptosporangiaceae</taxon>
        <taxon>Planobispora</taxon>
    </lineage>
</organism>
<reference evidence="2" key="1">
    <citation type="submission" date="2021-01" db="EMBL/GenBank/DDBJ databases">
        <title>Whole genome shotgun sequence of Planobispora takensis NBRC 109077.</title>
        <authorList>
            <person name="Komaki H."/>
            <person name="Tamura T."/>
        </authorList>
    </citation>
    <scope>NUCLEOTIDE SEQUENCE</scope>
    <source>
        <strain evidence="2">NBRC 109077</strain>
    </source>
</reference>
<feature type="transmembrane region" description="Helical" evidence="1">
    <location>
        <begin position="167"/>
        <end position="185"/>
    </location>
</feature>
<feature type="transmembrane region" description="Helical" evidence="1">
    <location>
        <begin position="220"/>
        <end position="238"/>
    </location>
</feature>
<keyword evidence="1" id="KW-0812">Transmembrane</keyword>
<sequence>MKKIIALLAAVTLVGMLFSASFVGALHKPEPHGVPVAVVGAPAQQLQAALDQRKPGAFALEGHPSEQAAREALLGRDVDAVLLAQEGRLVVASAGGRTASTVITQVFQGAAQAQGRSLTVEDAVPLPPGDAGGISGLFYVLSLVIPGIALAVLLSNAVPGLGLAGRLGVLTAGALAVGTANAWLADVVLGALPGSFGGLVAISAGIVLTVSLVAAGLMKVVGPAGVGLAALLFIPIGLPASGGPLGARFVPEWYAAIGRFLPVGPGSDAVTNVVHFGGAALLRPLAVLGAWALAGLIMLAVPARTPARPRAVPAPAAPVA</sequence>
<dbReference type="RefSeq" id="WP_203877353.1">
    <property type="nucleotide sequence ID" value="NZ_BOOK01000036.1"/>
</dbReference>
<evidence type="ECO:0000313" key="3">
    <source>
        <dbReference type="Proteomes" id="UP000634476"/>
    </source>
</evidence>
<feature type="transmembrane region" description="Helical" evidence="1">
    <location>
        <begin position="281"/>
        <end position="301"/>
    </location>
</feature>
<evidence type="ECO:0000313" key="2">
    <source>
        <dbReference type="EMBL" id="GII03051.1"/>
    </source>
</evidence>
<feature type="transmembrane region" description="Helical" evidence="1">
    <location>
        <begin position="136"/>
        <end position="155"/>
    </location>
</feature>